<proteinExistence type="predicted"/>
<gene>
    <name evidence="1" type="ORF">HUK68_22095</name>
</gene>
<dbReference type="Proteomes" id="UP000509579">
    <property type="component" value="Plasmid unnamed1"/>
</dbReference>
<dbReference type="KEGG" id="aant:HUK68_22095"/>
<organism evidence="1 2">
    <name type="scientific">Comamonas antarctica</name>
    <dbReference type="NCBI Taxonomy" id="2743470"/>
    <lineage>
        <taxon>Bacteria</taxon>
        <taxon>Pseudomonadati</taxon>
        <taxon>Pseudomonadota</taxon>
        <taxon>Betaproteobacteria</taxon>
        <taxon>Burkholderiales</taxon>
        <taxon>Comamonadaceae</taxon>
        <taxon>Comamonas</taxon>
    </lineage>
</organism>
<dbReference type="AlphaFoldDB" id="A0A6N1X8B4"/>
<keyword evidence="1" id="KW-0614">Plasmid</keyword>
<keyword evidence="2" id="KW-1185">Reference proteome</keyword>
<protein>
    <submittedName>
        <fullName evidence="1">Uncharacterized protein</fullName>
    </submittedName>
</protein>
<evidence type="ECO:0000313" key="1">
    <source>
        <dbReference type="EMBL" id="QKV55601.1"/>
    </source>
</evidence>
<dbReference type="EMBL" id="CP054841">
    <property type="protein sequence ID" value="QKV55601.1"/>
    <property type="molecule type" value="Genomic_DNA"/>
</dbReference>
<name>A0A6N1X8B4_9BURK</name>
<dbReference type="RefSeq" id="WP_175506387.1">
    <property type="nucleotide sequence ID" value="NZ_CAURQT010000003.1"/>
</dbReference>
<reference evidence="1 2" key="1">
    <citation type="submission" date="2020-06" db="EMBL/GenBank/DDBJ databases">
        <title>Acidovorax antarctica sp. nov., isolated from Corinth ice sheet soil, Antarctic Fields Peninsula.</title>
        <authorList>
            <person name="Xu Q."/>
            <person name="Peng F."/>
        </authorList>
    </citation>
    <scope>NUCLEOTIDE SEQUENCE [LARGE SCALE GENOMIC DNA]</scope>
    <source>
        <strain evidence="1 2">16-35-5</strain>
        <plasmid evidence="1 2">unnamed1</plasmid>
    </source>
</reference>
<sequence>MSRELAVGVAAGAERLELVVLGGSPRLCRASFPSTPIGWAAVRGFLAGYRRPVRLAVAGAAALGFALAVGNTPERRVLIMSPGPAKSALQLAVQAKNHR</sequence>
<evidence type="ECO:0000313" key="2">
    <source>
        <dbReference type="Proteomes" id="UP000509579"/>
    </source>
</evidence>
<geneLocation type="plasmid" evidence="1 2">
    <name>unnamed1</name>
</geneLocation>
<accession>A0A6N1X8B4</accession>